<feature type="transmembrane region" description="Helical" evidence="10">
    <location>
        <begin position="189"/>
        <end position="211"/>
    </location>
</feature>
<organism evidence="12 13">
    <name type="scientific">Venturia effusa</name>
    <dbReference type="NCBI Taxonomy" id="50376"/>
    <lineage>
        <taxon>Eukaryota</taxon>
        <taxon>Fungi</taxon>
        <taxon>Dikarya</taxon>
        <taxon>Ascomycota</taxon>
        <taxon>Pezizomycotina</taxon>
        <taxon>Dothideomycetes</taxon>
        <taxon>Pleosporomycetidae</taxon>
        <taxon>Venturiales</taxon>
        <taxon>Venturiaceae</taxon>
        <taxon>Venturia</taxon>
    </lineage>
</organism>
<proteinExistence type="inferred from homology"/>
<evidence type="ECO:0000313" key="12">
    <source>
        <dbReference type="EMBL" id="QDS70861.1"/>
    </source>
</evidence>
<dbReference type="EMBL" id="CP042189">
    <property type="protein sequence ID" value="QDS70861.1"/>
    <property type="molecule type" value="Genomic_DNA"/>
</dbReference>
<evidence type="ECO:0000259" key="11">
    <source>
        <dbReference type="Pfam" id="PF07885"/>
    </source>
</evidence>
<gene>
    <name evidence="12" type="ORF">FKW77_005610</name>
</gene>
<dbReference type="OrthoDB" id="297496at2759"/>
<evidence type="ECO:0000256" key="2">
    <source>
        <dbReference type="ARBA" id="ARBA00022448"/>
    </source>
</evidence>
<dbReference type="PANTHER" id="PTHR11003">
    <property type="entry name" value="POTASSIUM CHANNEL, SUBFAMILY K"/>
    <property type="match status" value="1"/>
</dbReference>
<feature type="transmembrane region" description="Helical" evidence="10">
    <location>
        <begin position="525"/>
        <end position="542"/>
    </location>
</feature>
<feature type="compositionally biased region" description="Basic and acidic residues" evidence="9">
    <location>
        <begin position="13"/>
        <end position="36"/>
    </location>
</feature>
<reference evidence="12 13" key="1">
    <citation type="submission" date="2019-07" db="EMBL/GenBank/DDBJ databases">
        <title>Finished genome of Venturia effusa.</title>
        <authorList>
            <person name="Young C.A."/>
            <person name="Cox M.P."/>
            <person name="Ganley A.R.D."/>
            <person name="David W.J."/>
        </authorList>
    </citation>
    <scope>NUCLEOTIDE SEQUENCE [LARGE SCALE GENOMIC DNA]</scope>
    <source>
        <strain evidence="13">albino</strain>
    </source>
</reference>
<dbReference type="Proteomes" id="UP000316270">
    <property type="component" value="Chromosome 5"/>
</dbReference>
<feature type="transmembrane region" description="Helical" evidence="10">
    <location>
        <begin position="216"/>
        <end position="235"/>
    </location>
</feature>
<comment type="subcellular location">
    <subcellularLocation>
        <location evidence="1">Membrane</location>
        <topology evidence="1">Multi-pass membrane protein</topology>
    </subcellularLocation>
</comment>
<dbReference type="InterPro" id="IPR003280">
    <property type="entry name" value="2pore_dom_K_chnl"/>
</dbReference>
<feature type="domain" description="Potassium channel" evidence="11">
    <location>
        <begin position="476"/>
        <end position="548"/>
    </location>
</feature>
<feature type="region of interest" description="Disordered" evidence="9">
    <location>
        <begin position="595"/>
        <end position="623"/>
    </location>
</feature>
<dbReference type="Pfam" id="PF07885">
    <property type="entry name" value="Ion_trans_2"/>
    <property type="match status" value="2"/>
</dbReference>
<keyword evidence="7 8" id="KW-0407">Ion channel</keyword>
<evidence type="ECO:0000256" key="5">
    <source>
        <dbReference type="ARBA" id="ARBA00023065"/>
    </source>
</evidence>
<feature type="compositionally biased region" description="Acidic residues" evidence="9">
    <location>
        <begin position="608"/>
        <end position="617"/>
    </location>
</feature>
<evidence type="ECO:0000256" key="7">
    <source>
        <dbReference type="ARBA" id="ARBA00023303"/>
    </source>
</evidence>
<dbReference type="GO" id="GO:0015271">
    <property type="term" value="F:outward rectifier potassium channel activity"/>
    <property type="evidence" value="ECO:0007669"/>
    <property type="project" value="TreeGrafter"/>
</dbReference>
<dbReference type="FunFam" id="1.10.287.70:FF:000182">
    <property type="entry name" value="Outward-rectifier potassium channel TOK1"/>
    <property type="match status" value="1"/>
</dbReference>
<feature type="compositionally biased region" description="Acidic residues" evidence="9">
    <location>
        <begin position="692"/>
        <end position="702"/>
    </location>
</feature>
<feature type="transmembrane region" description="Helical" evidence="10">
    <location>
        <begin position="464"/>
        <end position="488"/>
    </location>
</feature>
<dbReference type="AlphaFoldDB" id="A0A517L5G8"/>
<dbReference type="InterPro" id="IPR013099">
    <property type="entry name" value="K_chnl_dom"/>
</dbReference>
<evidence type="ECO:0000256" key="6">
    <source>
        <dbReference type="ARBA" id="ARBA00023136"/>
    </source>
</evidence>
<keyword evidence="2 8" id="KW-0813">Transport</keyword>
<feature type="transmembrane region" description="Helical" evidence="10">
    <location>
        <begin position="283"/>
        <end position="301"/>
    </location>
</feature>
<feature type="transmembrane region" description="Helical" evidence="10">
    <location>
        <begin position="149"/>
        <end position="169"/>
    </location>
</feature>
<feature type="transmembrane region" description="Helical" evidence="10">
    <location>
        <begin position="250"/>
        <end position="271"/>
    </location>
</feature>
<feature type="region of interest" description="Disordered" evidence="9">
    <location>
        <begin position="1"/>
        <end position="36"/>
    </location>
</feature>
<feature type="region of interest" description="Disordered" evidence="9">
    <location>
        <begin position="692"/>
        <end position="717"/>
    </location>
</feature>
<protein>
    <recommendedName>
        <fullName evidence="11">Potassium channel domain-containing protein</fullName>
    </recommendedName>
</protein>
<keyword evidence="4 10" id="KW-1133">Transmembrane helix</keyword>
<dbReference type="Gene3D" id="1.10.287.70">
    <property type="match status" value="2"/>
</dbReference>
<keyword evidence="13" id="KW-1185">Reference proteome</keyword>
<name>A0A517L5G8_9PEZI</name>
<evidence type="ECO:0000256" key="3">
    <source>
        <dbReference type="ARBA" id="ARBA00022692"/>
    </source>
</evidence>
<evidence type="ECO:0000256" key="8">
    <source>
        <dbReference type="RuleBase" id="RU003857"/>
    </source>
</evidence>
<sequence length="741" mass="84973">MRDTRGSESQSKPLDERITFEETDWKPERTKLDGSERASSDSVHIRTWWRFKMRGFDDDGERDWWIASTAIPLMASAMAPLANVISIAALVTYWRMDISDGKGGVVGQLEGRPFKDPRWAYWPNVASLICGFIGNVFLLFNFTSRVRYIIALPATIIFWYVATFILTGITISMHVYEPPIPPFQVYTQGYWYAVIAAGKSFTSVSAISFVLQIVQILYFVCSVLLMINMLGYFLGHYPQQFDLTDHQRTLILQTMLFFVWLAGGGAVFSTVESHHGDNTQTWAFVDGLYFCDVTILTVGFGDLYPTGDLGRGLVFPYSVFGIITLGLVITSISKFASELSEDKIVRRHFDKQRNRTIERSITNSEELQRIASRRDARLTALGREVKISEPFNPRQFDMARRDVQHLSSSDRSNSISILPPVRRRMFLPDALKRKEQTFLILNNEKDKFDAMRRIQHSTRRFRRWYSLSMSVLAFGILWGVGAVVFWQLEKNAQGMTYYQALYFCYVCLLTIGYGDLAPKSNAGRCFFFVWSLVAVPTMTILVNDLGGTVIDSFKKGTFRFADFTLLPKHGVYREWIESKPRLFGALKRLQERQQREKRMKEGMPFPDEGGEQPDDEPDVRSLHPDLSTLADEVSNDSEPAVPNHAILARRLAVAIRSVAADLKSDEKKKYTFEEWAELRRLIRFTSEQGEEAIDQGSEDELQWDWIGPDSPMMSDRSEPEFVLDRLCESLSRYMRTAERNA</sequence>
<feature type="transmembrane region" description="Helical" evidence="10">
    <location>
        <begin position="313"/>
        <end position="337"/>
    </location>
</feature>
<dbReference type="PANTHER" id="PTHR11003:SF342">
    <property type="entry name" value="OUTWARD-RECTIFIER POTASSIUM CHANNEL TOK1"/>
    <property type="match status" value="1"/>
</dbReference>
<accession>A0A517L5G8</accession>
<evidence type="ECO:0000256" key="10">
    <source>
        <dbReference type="SAM" id="Phobius"/>
    </source>
</evidence>
<keyword evidence="5 8" id="KW-0406">Ion transport</keyword>
<keyword evidence="3 8" id="KW-0812">Transmembrane</keyword>
<evidence type="ECO:0000256" key="1">
    <source>
        <dbReference type="ARBA" id="ARBA00004141"/>
    </source>
</evidence>
<dbReference type="STRING" id="50376.A0A517L5G8"/>
<evidence type="ECO:0000313" key="13">
    <source>
        <dbReference type="Proteomes" id="UP000316270"/>
    </source>
</evidence>
<evidence type="ECO:0000256" key="4">
    <source>
        <dbReference type="ARBA" id="ARBA00022989"/>
    </source>
</evidence>
<feature type="domain" description="Potassium channel" evidence="11">
    <location>
        <begin position="256"/>
        <end position="337"/>
    </location>
</feature>
<dbReference type="GO" id="GO:0030322">
    <property type="term" value="P:stabilization of membrane potential"/>
    <property type="evidence" value="ECO:0007669"/>
    <property type="project" value="TreeGrafter"/>
</dbReference>
<feature type="transmembrane region" description="Helical" evidence="10">
    <location>
        <begin position="494"/>
        <end position="513"/>
    </location>
</feature>
<dbReference type="PRINTS" id="PR01333">
    <property type="entry name" value="2POREKCHANEL"/>
</dbReference>
<evidence type="ECO:0000256" key="9">
    <source>
        <dbReference type="SAM" id="MobiDB-lite"/>
    </source>
</evidence>
<dbReference type="GO" id="GO:0022841">
    <property type="term" value="F:potassium ion leak channel activity"/>
    <property type="evidence" value="ECO:0007669"/>
    <property type="project" value="TreeGrafter"/>
</dbReference>
<feature type="transmembrane region" description="Helical" evidence="10">
    <location>
        <begin position="71"/>
        <end position="94"/>
    </location>
</feature>
<feature type="transmembrane region" description="Helical" evidence="10">
    <location>
        <begin position="119"/>
        <end position="142"/>
    </location>
</feature>
<keyword evidence="6 10" id="KW-0472">Membrane</keyword>
<dbReference type="SUPFAM" id="SSF81324">
    <property type="entry name" value="Voltage-gated potassium channels"/>
    <property type="match status" value="2"/>
</dbReference>
<dbReference type="GO" id="GO:0005886">
    <property type="term" value="C:plasma membrane"/>
    <property type="evidence" value="ECO:0007669"/>
    <property type="project" value="TreeGrafter"/>
</dbReference>
<comment type="similarity">
    <text evidence="8">Belongs to the two pore domain potassium channel (TC 1.A.1.8) family.</text>
</comment>